<dbReference type="AlphaFoldDB" id="A0AAE1CG23"/>
<reference evidence="1" key="2">
    <citation type="submission" date="2023-06" db="EMBL/GenBank/DDBJ databases">
        <authorList>
            <consortium name="Lawrence Berkeley National Laboratory"/>
            <person name="Haridas S."/>
            <person name="Hensen N."/>
            <person name="Bonometti L."/>
            <person name="Westerberg I."/>
            <person name="Brannstrom I.O."/>
            <person name="Guillou S."/>
            <person name="Cros-Aarteil S."/>
            <person name="Calhoun S."/>
            <person name="Kuo A."/>
            <person name="Mondo S."/>
            <person name="Pangilinan J."/>
            <person name="Riley R."/>
            <person name="Labutti K."/>
            <person name="Andreopoulos B."/>
            <person name="Lipzen A."/>
            <person name="Chen C."/>
            <person name="Yanf M."/>
            <person name="Daum C."/>
            <person name="Ng V."/>
            <person name="Clum A."/>
            <person name="Steindorff A."/>
            <person name="Ohm R."/>
            <person name="Martin F."/>
            <person name="Silar P."/>
            <person name="Natvig D."/>
            <person name="Lalanne C."/>
            <person name="Gautier V."/>
            <person name="Ament-Velasquez S.L."/>
            <person name="Kruys A."/>
            <person name="Hutchinson M.I."/>
            <person name="Powell A.J."/>
            <person name="Barry K."/>
            <person name="Miller A.N."/>
            <person name="Grigoriev I.V."/>
            <person name="Debuchy R."/>
            <person name="Gladieux P."/>
            <person name="Thoren M.H."/>
            <person name="Johannesson H."/>
        </authorList>
    </citation>
    <scope>NUCLEOTIDE SEQUENCE</scope>
    <source>
        <strain evidence="1">CBS 314.62</strain>
    </source>
</reference>
<dbReference type="EMBL" id="JAULSO010000001">
    <property type="protein sequence ID" value="KAK3692903.1"/>
    <property type="molecule type" value="Genomic_DNA"/>
</dbReference>
<reference evidence="1" key="1">
    <citation type="journal article" date="2023" name="Mol. Phylogenet. Evol.">
        <title>Genome-scale phylogeny and comparative genomics of the fungal order Sordariales.</title>
        <authorList>
            <person name="Hensen N."/>
            <person name="Bonometti L."/>
            <person name="Westerberg I."/>
            <person name="Brannstrom I.O."/>
            <person name="Guillou S."/>
            <person name="Cros-Aarteil S."/>
            <person name="Calhoun S."/>
            <person name="Haridas S."/>
            <person name="Kuo A."/>
            <person name="Mondo S."/>
            <person name="Pangilinan J."/>
            <person name="Riley R."/>
            <person name="LaButti K."/>
            <person name="Andreopoulos B."/>
            <person name="Lipzen A."/>
            <person name="Chen C."/>
            <person name="Yan M."/>
            <person name="Daum C."/>
            <person name="Ng V."/>
            <person name="Clum A."/>
            <person name="Steindorff A."/>
            <person name="Ohm R.A."/>
            <person name="Martin F."/>
            <person name="Silar P."/>
            <person name="Natvig D.O."/>
            <person name="Lalanne C."/>
            <person name="Gautier V."/>
            <person name="Ament-Velasquez S.L."/>
            <person name="Kruys A."/>
            <person name="Hutchinson M.I."/>
            <person name="Powell A.J."/>
            <person name="Barry K."/>
            <person name="Miller A.N."/>
            <person name="Grigoriev I.V."/>
            <person name="Debuchy R."/>
            <person name="Gladieux P."/>
            <person name="Hiltunen Thoren M."/>
            <person name="Johannesson H."/>
        </authorList>
    </citation>
    <scope>NUCLEOTIDE SEQUENCE</scope>
    <source>
        <strain evidence="1">CBS 314.62</strain>
    </source>
</reference>
<sequence length="215" mass="23452">MTPSSVIGKYLANECGSHKSLLIHTVTIYQDRRRINPFAALSAGVGDQYEGLPSASPPSEMYMAIRQLFRVWNPVYRFLLLNRGSRTVDRRAKRINHLVRDSGGPGESGTRIGVVRSKVDPVVAVGRREDCRRFGGGGESVDGGMEGNGGGVGFPREEKELPRLSHGKLLLLLMHSSRFDALLVWVWSGTCLLTVADSEMNGDRLETGLASSKPG</sequence>
<dbReference type="Proteomes" id="UP001270362">
    <property type="component" value="Unassembled WGS sequence"/>
</dbReference>
<organism evidence="1 2">
    <name type="scientific">Podospora appendiculata</name>
    <dbReference type="NCBI Taxonomy" id="314037"/>
    <lineage>
        <taxon>Eukaryota</taxon>
        <taxon>Fungi</taxon>
        <taxon>Dikarya</taxon>
        <taxon>Ascomycota</taxon>
        <taxon>Pezizomycotina</taxon>
        <taxon>Sordariomycetes</taxon>
        <taxon>Sordariomycetidae</taxon>
        <taxon>Sordariales</taxon>
        <taxon>Podosporaceae</taxon>
        <taxon>Podospora</taxon>
    </lineage>
</organism>
<evidence type="ECO:0000313" key="2">
    <source>
        <dbReference type="Proteomes" id="UP001270362"/>
    </source>
</evidence>
<name>A0AAE1CG23_9PEZI</name>
<gene>
    <name evidence="1" type="ORF">B0T22DRAFT_436127</name>
</gene>
<comment type="caution">
    <text evidence="1">The sequence shown here is derived from an EMBL/GenBank/DDBJ whole genome shotgun (WGS) entry which is preliminary data.</text>
</comment>
<proteinExistence type="predicted"/>
<keyword evidence="2" id="KW-1185">Reference proteome</keyword>
<protein>
    <submittedName>
        <fullName evidence="1">Uncharacterized protein</fullName>
    </submittedName>
</protein>
<accession>A0AAE1CG23</accession>
<evidence type="ECO:0000313" key="1">
    <source>
        <dbReference type="EMBL" id="KAK3692903.1"/>
    </source>
</evidence>